<feature type="binding site" description="axial binding residue" evidence="9">
    <location>
        <position position="480"/>
    </location>
    <ligand>
        <name>heme</name>
        <dbReference type="ChEBI" id="CHEBI:30413"/>
    </ligand>
    <ligandPart>
        <name>Fe</name>
        <dbReference type="ChEBI" id="CHEBI:18248"/>
    </ligandPart>
</feature>
<evidence type="ECO:0000256" key="3">
    <source>
        <dbReference type="ARBA" id="ARBA00010617"/>
    </source>
</evidence>
<keyword evidence="11" id="KW-0812">Transmembrane</keyword>
<dbReference type="Pfam" id="PF00067">
    <property type="entry name" value="p450"/>
    <property type="match status" value="1"/>
</dbReference>
<protein>
    <recommendedName>
        <fullName evidence="14">Cytochrome P450</fullName>
    </recommendedName>
</protein>
<dbReference type="GO" id="GO:0020037">
    <property type="term" value="F:heme binding"/>
    <property type="evidence" value="ECO:0007669"/>
    <property type="project" value="InterPro"/>
</dbReference>
<sequence length="549" mass="61427">MSFTLDYVAAVFAGAASWAFLHRRTVRGDLAFTFYLTSTVILYLSLRCFPGHWQNPLCSAAALVSVHFLVLAAITIIYRLSPWHPLASYPGPIWARISSLWLTYISSTGKRHLILDRLHEEYGPFVRIGPNAVEINSSSAISIYNSFEKAESYRYPAHDNLTSVFLKNDSREKHKERRRVWGGMLTPTGMAELTPALERRTWHLMRCIERRQSAGDGYVDLGEAFYHFAYDLGGDIIFGACNKIELMRDGDVKGLVNTGKFTTGMMDTFGHSPWLLDILWRIPAGENMHQLVRMADEMTHNRVNSDKLSASKDLLSYLMEGGVPMCELERDAAVAMLAASENTAMTFAIALYYLTAEPKYYKVLQAQLDQLFSDALGPLSASALATIPFLDGVLNEALRLGTTFFLPRITPPEGTEVDGKYIPGNTVVALAAYTQQTSPENFFPEPMNFRPERWLPQGLGPDTKTNRSALASFSYGQHACLGKTLAFQQMRYVVARLVLAFDTEFKPGFDPQAFREGILGMGTPHLEVPLLVRFVRRPGIHLEHVSDVA</sequence>
<dbReference type="InterPro" id="IPR001128">
    <property type="entry name" value="Cyt_P450"/>
</dbReference>
<dbReference type="PROSITE" id="PS00086">
    <property type="entry name" value="CYTOCHROME_P450"/>
    <property type="match status" value="1"/>
</dbReference>
<evidence type="ECO:0008006" key="14">
    <source>
        <dbReference type="Google" id="ProtNLM"/>
    </source>
</evidence>
<dbReference type="InterPro" id="IPR017972">
    <property type="entry name" value="Cyt_P450_CS"/>
</dbReference>
<evidence type="ECO:0000313" key="13">
    <source>
        <dbReference type="Proteomes" id="UP001215151"/>
    </source>
</evidence>
<dbReference type="EMBL" id="JAPEVG010000090">
    <property type="protein sequence ID" value="KAJ8486842.1"/>
    <property type="molecule type" value="Genomic_DNA"/>
</dbReference>
<dbReference type="GO" id="GO:0005506">
    <property type="term" value="F:iron ion binding"/>
    <property type="evidence" value="ECO:0007669"/>
    <property type="project" value="InterPro"/>
</dbReference>
<reference evidence="12" key="1">
    <citation type="submission" date="2022-11" db="EMBL/GenBank/DDBJ databases">
        <title>Genome Sequence of Cubamyces cubensis.</title>
        <authorList>
            <person name="Buettner E."/>
        </authorList>
    </citation>
    <scope>NUCLEOTIDE SEQUENCE</scope>
    <source>
        <strain evidence="12">MPL-01</strain>
    </source>
</reference>
<evidence type="ECO:0000256" key="5">
    <source>
        <dbReference type="ARBA" id="ARBA00022723"/>
    </source>
</evidence>
<keyword evidence="4 9" id="KW-0349">Heme</keyword>
<evidence type="ECO:0000256" key="6">
    <source>
        <dbReference type="ARBA" id="ARBA00023002"/>
    </source>
</evidence>
<evidence type="ECO:0000256" key="7">
    <source>
        <dbReference type="ARBA" id="ARBA00023004"/>
    </source>
</evidence>
<keyword evidence="13" id="KW-1185">Reference proteome</keyword>
<keyword evidence="5 9" id="KW-0479">Metal-binding</keyword>
<organism evidence="12 13">
    <name type="scientific">Trametes cubensis</name>
    <dbReference type="NCBI Taxonomy" id="1111947"/>
    <lineage>
        <taxon>Eukaryota</taxon>
        <taxon>Fungi</taxon>
        <taxon>Dikarya</taxon>
        <taxon>Basidiomycota</taxon>
        <taxon>Agaricomycotina</taxon>
        <taxon>Agaricomycetes</taxon>
        <taxon>Polyporales</taxon>
        <taxon>Polyporaceae</taxon>
        <taxon>Trametes</taxon>
    </lineage>
</organism>
<feature type="transmembrane region" description="Helical" evidence="11">
    <location>
        <begin position="61"/>
        <end position="80"/>
    </location>
</feature>
<keyword evidence="7 9" id="KW-0408">Iron</keyword>
<dbReference type="PRINTS" id="PR00465">
    <property type="entry name" value="EP450IV"/>
</dbReference>
<comment type="cofactor">
    <cofactor evidence="1 9">
        <name>heme</name>
        <dbReference type="ChEBI" id="CHEBI:30413"/>
    </cofactor>
</comment>
<dbReference type="GO" id="GO:0004497">
    <property type="term" value="F:monooxygenase activity"/>
    <property type="evidence" value="ECO:0007669"/>
    <property type="project" value="UniProtKB-KW"/>
</dbReference>
<evidence type="ECO:0000256" key="8">
    <source>
        <dbReference type="ARBA" id="ARBA00023033"/>
    </source>
</evidence>
<evidence type="ECO:0000256" key="11">
    <source>
        <dbReference type="SAM" id="Phobius"/>
    </source>
</evidence>
<keyword evidence="11" id="KW-0472">Membrane</keyword>
<dbReference type="InterPro" id="IPR036396">
    <property type="entry name" value="Cyt_P450_sf"/>
</dbReference>
<dbReference type="PANTHER" id="PTHR24305:SF166">
    <property type="entry name" value="CYTOCHROME P450 12A4, MITOCHONDRIAL-RELATED"/>
    <property type="match status" value="1"/>
</dbReference>
<keyword evidence="6 10" id="KW-0560">Oxidoreductase</keyword>
<keyword evidence="8 10" id="KW-0503">Monooxygenase</keyword>
<comment type="pathway">
    <text evidence="2">Secondary metabolite biosynthesis.</text>
</comment>
<comment type="similarity">
    <text evidence="3 10">Belongs to the cytochrome P450 family.</text>
</comment>
<dbReference type="InterPro" id="IPR002403">
    <property type="entry name" value="Cyt_P450_E_grp-IV"/>
</dbReference>
<dbReference type="SUPFAM" id="SSF48264">
    <property type="entry name" value="Cytochrome P450"/>
    <property type="match status" value="1"/>
</dbReference>
<proteinExistence type="inferred from homology"/>
<evidence type="ECO:0000256" key="4">
    <source>
        <dbReference type="ARBA" id="ARBA00022617"/>
    </source>
</evidence>
<dbReference type="Gene3D" id="1.10.630.10">
    <property type="entry name" value="Cytochrome P450"/>
    <property type="match status" value="1"/>
</dbReference>
<feature type="transmembrane region" description="Helical" evidence="11">
    <location>
        <begin position="30"/>
        <end position="49"/>
    </location>
</feature>
<evidence type="ECO:0000256" key="2">
    <source>
        <dbReference type="ARBA" id="ARBA00005179"/>
    </source>
</evidence>
<evidence type="ECO:0000256" key="9">
    <source>
        <dbReference type="PIRSR" id="PIRSR602403-1"/>
    </source>
</evidence>
<comment type="caution">
    <text evidence="12">The sequence shown here is derived from an EMBL/GenBank/DDBJ whole genome shotgun (WGS) entry which is preliminary data.</text>
</comment>
<evidence type="ECO:0000313" key="12">
    <source>
        <dbReference type="EMBL" id="KAJ8486842.1"/>
    </source>
</evidence>
<gene>
    <name evidence="12" type="ORF">ONZ51_g4582</name>
</gene>
<dbReference type="AlphaFoldDB" id="A0AAD7TW31"/>
<name>A0AAD7TW31_9APHY</name>
<dbReference type="PANTHER" id="PTHR24305">
    <property type="entry name" value="CYTOCHROME P450"/>
    <property type="match status" value="1"/>
</dbReference>
<evidence type="ECO:0000256" key="10">
    <source>
        <dbReference type="RuleBase" id="RU000461"/>
    </source>
</evidence>
<keyword evidence="11" id="KW-1133">Transmembrane helix</keyword>
<dbReference type="GO" id="GO:0016705">
    <property type="term" value="F:oxidoreductase activity, acting on paired donors, with incorporation or reduction of molecular oxygen"/>
    <property type="evidence" value="ECO:0007669"/>
    <property type="project" value="InterPro"/>
</dbReference>
<accession>A0AAD7TW31</accession>
<evidence type="ECO:0000256" key="1">
    <source>
        <dbReference type="ARBA" id="ARBA00001971"/>
    </source>
</evidence>
<dbReference type="InterPro" id="IPR050121">
    <property type="entry name" value="Cytochrome_P450_monoxygenase"/>
</dbReference>
<dbReference type="Proteomes" id="UP001215151">
    <property type="component" value="Unassembled WGS sequence"/>
</dbReference>